<keyword evidence="4" id="KW-0597">Phosphoprotein</keyword>
<evidence type="ECO:0000256" key="9">
    <source>
        <dbReference type="ARBA" id="ARBA00022989"/>
    </source>
</evidence>
<evidence type="ECO:0000256" key="1">
    <source>
        <dbReference type="ARBA" id="ARBA00004651"/>
    </source>
</evidence>
<dbReference type="Proteomes" id="UP000027219">
    <property type="component" value="Unassembled WGS sequence"/>
</dbReference>
<keyword evidence="3" id="KW-1003">Cell membrane</keyword>
<feature type="transmembrane region" description="Helical" evidence="12">
    <location>
        <begin position="97"/>
        <end position="115"/>
    </location>
</feature>
<keyword evidence="6" id="KW-0808">Transferase</keyword>
<keyword evidence="15" id="KW-1185">Reference proteome</keyword>
<evidence type="ECO:0000256" key="10">
    <source>
        <dbReference type="ARBA" id="ARBA00023136"/>
    </source>
</evidence>
<dbReference type="NCBIfam" id="TIGR00851">
    <property type="entry name" value="mtlA"/>
    <property type="match status" value="1"/>
</dbReference>
<keyword evidence="5" id="KW-0762">Sugar transport</keyword>
<keyword evidence="9 12" id="KW-1133">Transmembrane helix</keyword>
<evidence type="ECO:0000256" key="8">
    <source>
        <dbReference type="ARBA" id="ARBA00022692"/>
    </source>
</evidence>
<evidence type="ECO:0000259" key="13">
    <source>
        <dbReference type="PROSITE" id="PS51104"/>
    </source>
</evidence>
<accession>A0A066UW01</accession>
<evidence type="ECO:0000256" key="6">
    <source>
        <dbReference type="ARBA" id="ARBA00022679"/>
    </source>
</evidence>
<feature type="transmembrane region" description="Helical" evidence="12">
    <location>
        <begin position="270"/>
        <end position="293"/>
    </location>
</feature>
<gene>
    <name evidence="14" type="ORF">VFDL14_23625</name>
</gene>
<evidence type="ECO:0000256" key="11">
    <source>
        <dbReference type="SAM" id="MobiDB-lite"/>
    </source>
</evidence>
<dbReference type="GO" id="GO:0090563">
    <property type="term" value="F:protein-phosphocysteine-sugar phosphotransferase activity"/>
    <property type="evidence" value="ECO:0007669"/>
    <property type="project" value="TreeGrafter"/>
</dbReference>
<evidence type="ECO:0000256" key="4">
    <source>
        <dbReference type="ARBA" id="ARBA00022553"/>
    </source>
</evidence>
<feature type="transmembrane region" description="Helical" evidence="12">
    <location>
        <begin position="49"/>
        <end position="67"/>
    </location>
</feature>
<dbReference type="PANTHER" id="PTHR30181:SF2">
    <property type="entry name" value="PTS SYSTEM MANNITOL-SPECIFIC EIICBA COMPONENT"/>
    <property type="match status" value="1"/>
</dbReference>
<name>A0A066UW01_9VIBR</name>
<feature type="transmembrane region" description="Helical" evidence="12">
    <location>
        <begin position="136"/>
        <end position="155"/>
    </location>
</feature>
<reference evidence="14 15" key="1">
    <citation type="submission" date="2014-02" db="EMBL/GenBank/DDBJ databases">
        <title>Vibrio fortis Dalian14 Genome Sequencing.</title>
        <authorList>
            <person name="Wang Y."/>
            <person name="Song L."/>
            <person name="Liu G."/>
            <person name="Ding J."/>
        </authorList>
    </citation>
    <scope>NUCLEOTIDE SEQUENCE [LARGE SCALE GENOMIC DNA]</scope>
    <source>
        <strain evidence="14 15">Dalian14</strain>
    </source>
</reference>
<dbReference type="InterPro" id="IPR004718">
    <property type="entry name" value="PTS_IIC_mtl"/>
</dbReference>
<dbReference type="EMBL" id="JFFR01000020">
    <property type="protein sequence ID" value="KDN28383.1"/>
    <property type="molecule type" value="Genomic_DNA"/>
</dbReference>
<keyword evidence="7" id="KW-0598">Phosphotransferase system</keyword>
<dbReference type="PROSITE" id="PS51104">
    <property type="entry name" value="PTS_EIIC_TYPE_2"/>
    <property type="match status" value="1"/>
</dbReference>
<organism evidence="14 15">
    <name type="scientific">Vibrio fortis</name>
    <dbReference type="NCBI Taxonomy" id="212667"/>
    <lineage>
        <taxon>Bacteria</taxon>
        <taxon>Pseudomonadati</taxon>
        <taxon>Pseudomonadota</taxon>
        <taxon>Gammaproteobacteria</taxon>
        <taxon>Vibrionales</taxon>
        <taxon>Vibrionaceae</taxon>
        <taxon>Vibrio</taxon>
    </lineage>
</organism>
<evidence type="ECO:0000313" key="15">
    <source>
        <dbReference type="Proteomes" id="UP000027219"/>
    </source>
</evidence>
<keyword evidence="2" id="KW-0813">Transport</keyword>
<feature type="domain" description="PTS EIIC type-2" evidence="13">
    <location>
        <begin position="13"/>
        <end position="342"/>
    </location>
</feature>
<dbReference type="Pfam" id="PF02378">
    <property type="entry name" value="PTS_EIIC"/>
    <property type="match status" value="1"/>
</dbReference>
<dbReference type="PANTHER" id="PTHR30181">
    <property type="entry name" value="MANNITOL PERMEASE IIC COMPONENT"/>
    <property type="match status" value="1"/>
</dbReference>
<evidence type="ECO:0000256" key="5">
    <source>
        <dbReference type="ARBA" id="ARBA00022597"/>
    </source>
</evidence>
<feature type="transmembrane region" description="Helical" evidence="12">
    <location>
        <begin position="313"/>
        <end position="335"/>
    </location>
</feature>
<dbReference type="InterPro" id="IPR050893">
    <property type="entry name" value="Sugar_PTS"/>
</dbReference>
<dbReference type="InterPro" id="IPR003352">
    <property type="entry name" value="PTS_EIIC"/>
</dbReference>
<dbReference type="NCBIfam" id="NF011663">
    <property type="entry name" value="PRK15083.1"/>
    <property type="match status" value="1"/>
</dbReference>
<dbReference type="AlphaFoldDB" id="A0A066UW01"/>
<evidence type="ECO:0000256" key="7">
    <source>
        <dbReference type="ARBA" id="ARBA00022683"/>
    </source>
</evidence>
<comment type="caution">
    <text evidence="14">The sequence shown here is derived from an EMBL/GenBank/DDBJ whole genome shotgun (WGS) entry which is preliminary data.</text>
</comment>
<protein>
    <submittedName>
        <fullName evidence="14">PTS system mannitol-specific transporter subunit IICBA</fullName>
    </submittedName>
</protein>
<comment type="subcellular location">
    <subcellularLocation>
        <location evidence="1">Cell membrane</location>
        <topology evidence="1">Multi-pass membrane protein</topology>
    </subcellularLocation>
</comment>
<proteinExistence type="predicted"/>
<dbReference type="GO" id="GO:0005886">
    <property type="term" value="C:plasma membrane"/>
    <property type="evidence" value="ECO:0007669"/>
    <property type="project" value="UniProtKB-SubCell"/>
</dbReference>
<evidence type="ECO:0000256" key="2">
    <source>
        <dbReference type="ARBA" id="ARBA00022448"/>
    </source>
</evidence>
<keyword evidence="8 12" id="KW-0812">Transmembrane</keyword>
<dbReference type="GO" id="GO:0008982">
    <property type="term" value="F:protein-N(PI)-phosphohistidine-sugar phosphotransferase activity"/>
    <property type="evidence" value="ECO:0007669"/>
    <property type="project" value="InterPro"/>
</dbReference>
<evidence type="ECO:0000256" key="3">
    <source>
        <dbReference type="ARBA" id="ARBA00022475"/>
    </source>
</evidence>
<keyword evidence="10 12" id="KW-0472">Membrane</keyword>
<sequence>MFSPSSKIKVQSFGRVLANMVMPSIGAFIAWGLISALFIPTGWWPNEALASMVSPMITFLIPLLIGYTGGKMTGGERGAIVGSIATMGLIVGTDVPMLMGAMIIGPLGGAVIARFDRAIEGKVRSGFEMLVNNFSAGIVGMICAIVAFLIVGPAVKVVSTMLAAGVQAMVDTGSLALVSILVEPAKILFLNNAINHGVFSPIGIQQVEQYGQSLVFLIESNPGPGLGVLLAYMAFGKGSTKQTAGGASIIHFFGGIQEIYFPYVLMKPRLIFALIAGGMAGVTTLVLFDAGLVSAASPGSIFAILVMAPKSSMLGVALSIAISTLVSFLCSSLILKTEQSTEPEQEEGYLTGRPRFSNRTSD</sequence>
<dbReference type="GO" id="GO:0009401">
    <property type="term" value="P:phosphoenolpyruvate-dependent sugar phosphotransferase system"/>
    <property type="evidence" value="ECO:0007669"/>
    <property type="project" value="UniProtKB-KW"/>
</dbReference>
<dbReference type="STRING" id="212667.VFDL14_23625"/>
<evidence type="ECO:0000313" key="14">
    <source>
        <dbReference type="EMBL" id="KDN28383.1"/>
    </source>
</evidence>
<dbReference type="InterPro" id="IPR013014">
    <property type="entry name" value="PTS_EIIC_2"/>
</dbReference>
<feature type="region of interest" description="Disordered" evidence="11">
    <location>
        <begin position="343"/>
        <end position="362"/>
    </location>
</feature>
<evidence type="ECO:0000256" key="12">
    <source>
        <dbReference type="SAM" id="Phobius"/>
    </source>
</evidence>
<feature type="transmembrane region" description="Helical" evidence="12">
    <location>
        <begin position="21"/>
        <end position="43"/>
    </location>
</feature>
<dbReference type="OrthoDB" id="9814222at2"/>